<reference evidence="3" key="1">
    <citation type="submission" date="2018-05" db="EMBL/GenBank/DDBJ databases">
        <title>Micromonospora globispora sp. nov. and Micromonospora rugosa sp. nov., isolated from marine sediment.</title>
        <authorList>
            <person name="Carro L."/>
            <person name="Aysel V."/>
            <person name="Cetin D."/>
            <person name="Igual J.M."/>
            <person name="Klenk H.-P."/>
            <person name="Trujillo M.E."/>
            <person name="Sahin N."/>
        </authorList>
    </citation>
    <scope>NUCLEOTIDE SEQUENCE [LARGE SCALE GENOMIC DNA]</scope>
    <source>
        <strain evidence="3">S2904</strain>
    </source>
</reference>
<evidence type="ECO:0000313" key="2">
    <source>
        <dbReference type="EMBL" id="PWU49885.1"/>
    </source>
</evidence>
<sequence>MYGPSRVPWLRPLARPSVPKLTYLGCAVSGSVAGGFLSSGHRYTALVLVGATALAATPVLAALGSRRHVVLTGAYGWRIWIPIGKAYASLLRSLPELHPMIELRPTRLALERARFDHALLVARRQRVEAAHATVRTAGYGLAGDDPVRDELELRTRLLGDTLDELDAEITRRTAELAALAERWAEFAYRRAAERRAARASRKALGTLAAVDATVDAGPPVGTDPVPELAERTEAVLSAYRELTVPVSDR</sequence>
<keyword evidence="1" id="KW-0472">Membrane</keyword>
<dbReference type="AlphaFoldDB" id="A0A317K9T7"/>
<dbReference type="Proteomes" id="UP000245683">
    <property type="component" value="Unassembled WGS sequence"/>
</dbReference>
<comment type="caution">
    <text evidence="2">The sequence shown here is derived from an EMBL/GenBank/DDBJ whole genome shotgun (WGS) entry which is preliminary data.</text>
</comment>
<evidence type="ECO:0000313" key="3">
    <source>
        <dbReference type="Proteomes" id="UP000245683"/>
    </source>
</evidence>
<gene>
    <name evidence="2" type="ORF">DLJ46_08320</name>
</gene>
<accession>A0A317K9T7</accession>
<name>A0A317K9T7_9ACTN</name>
<dbReference type="EMBL" id="QGSV01000124">
    <property type="protein sequence ID" value="PWU49885.1"/>
    <property type="molecule type" value="Genomic_DNA"/>
</dbReference>
<keyword evidence="3" id="KW-1185">Reference proteome</keyword>
<proteinExistence type="predicted"/>
<protein>
    <submittedName>
        <fullName evidence="2">Uncharacterized protein</fullName>
    </submittedName>
</protein>
<keyword evidence="1" id="KW-1133">Transmembrane helix</keyword>
<keyword evidence="1" id="KW-0812">Transmembrane</keyword>
<feature type="transmembrane region" description="Helical" evidence="1">
    <location>
        <begin position="43"/>
        <end position="63"/>
    </location>
</feature>
<evidence type="ECO:0000256" key="1">
    <source>
        <dbReference type="SAM" id="Phobius"/>
    </source>
</evidence>
<organism evidence="2 3">
    <name type="scientific">Micromonospora globispora</name>
    <dbReference type="NCBI Taxonomy" id="1450148"/>
    <lineage>
        <taxon>Bacteria</taxon>
        <taxon>Bacillati</taxon>
        <taxon>Actinomycetota</taxon>
        <taxon>Actinomycetes</taxon>
        <taxon>Micromonosporales</taxon>
        <taxon>Micromonosporaceae</taxon>
        <taxon>Micromonospora</taxon>
    </lineage>
</organism>